<evidence type="ECO:0000313" key="3">
    <source>
        <dbReference type="Proteomes" id="UP000634136"/>
    </source>
</evidence>
<sequence>MAAVVSHHHLLFPNPTRVNPTRTTTTAARGLRVSSVRCSYGVVSENRQVTLSNKNDSLNICRVLNGMWQTSGGWGRIDRDAAVEAMLRYADAGLSTFDMADHWTFCFCLKMAALLRRPLRKFTFNRNGTKTRRGITTRKYKHLRQFQCVLSEDKRRVFVKNGNDSLDICRVVNGMWQTSGGWGRIDRDNAVDAMLKYADAGLTTFDMADIYGPAEDLYGIFINRVRRERPPEFLENVKGLTKWVPPPVKMTSKFVRDSIDVSRKRMDVASLDMLQFHWWDYSNPGYLDALKNLTDLKEEGKIKTVALTNFDTERLQIILENEIPVVSNQVQHSIVDMRPQQKMAELCQLTGVKLITYGTVMGGLLSEKFLDTNISIPFAGPAINTPSLQKYKRMVDAWGGWSLFQGLLRTLKQVASKHGVSISTVAVKYILDQPAVAGSMVGVRLGLSEHIQDSNAIFSLVLDEDDINSIREASSKGKDLLKVIGDCGDEYRRA</sequence>
<dbReference type="AlphaFoldDB" id="A0A834TJB0"/>
<feature type="domain" description="NADP-dependent oxidoreductase" evidence="1">
    <location>
        <begin position="171"/>
        <end position="473"/>
    </location>
</feature>
<dbReference type="SUPFAM" id="SSF51430">
    <property type="entry name" value="NAD(P)-linked oxidoreductase"/>
    <property type="match status" value="2"/>
</dbReference>
<dbReference type="InterPro" id="IPR036812">
    <property type="entry name" value="NAD(P)_OxRdtase_dom_sf"/>
</dbReference>
<protein>
    <submittedName>
        <fullName evidence="2">Flagellar radial spoke protein 5 isoform X2</fullName>
    </submittedName>
</protein>
<dbReference type="Pfam" id="PF00248">
    <property type="entry name" value="Aldo_ket_red"/>
    <property type="match status" value="1"/>
</dbReference>
<reference evidence="2" key="1">
    <citation type="submission" date="2020-09" db="EMBL/GenBank/DDBJ databases">
        <title>Genome-Enabled Discovery of Anthraquinone Biosynthesis in Senna tora.</title>
        <authorList>
            <person name="Kang S.-H."/>
            <person name="Pandey R.P."/>
            <person name="Lee C.-M."/>
            <person name="Sim J.-S."/>
            <person name="Jeong J.-T."/>
            <person name="Choi B.-S."/>
            <person name="Jung M."/>
            <person name="Ginzburg D."/>
            <person name="Zhao K."/>
            <person name="Won S.Y."/>
            <person name="Oh T.-J."/>
            <person name="Yu Y."/>
            <person name="Kim N.-H."/>
            <person name="Lee O.R."/>
            <person name="Lee T.-H."/>
            <person name="Bashyal P."/>
            <person name="Kim T.-S."/>
            <person name="Lee W.-H."/>
            <person name="Kawkins C."/>
            <person name="Kim C.-K."/>
            <person name="Kim J.S."/>
            <person name="Ahn B.O."/>
            <person name="Rhee S.Y."/>
            <person name="Sohng J.K."/>
        </authorList>
    </citation>
    <scope>NUCLEOTIDE SEQUENCE</scope>
    <source>
        <tissue evidence="2">Leaf</tissue>
    </source>
</reference>
<dbReference type="EMBL" id="JAAIUW010000007">
    <property type="protein sequence ID" value="KAF7823257.1"/>
    <property type="molecule type" value="Genomic_DNA"/>
</dbReference>
<name>A0A834TJB0_9FABA</name>
<accession>A0A834TJB0</accession>
<evidence type="ECO:0000259" key="1">
    <source>
        <dbReference type="Pfam" id="PF00248"/>
    </source>
</evidence>
<dbReference type="InterPro" id="IPR023210">
    <property type="entry name" value="NADP_OxRdtase_dom"/>
</dbReference>
<keyword evidence="2" id="KW-0969">Cilium</keyword>
<keyword evidence="2" id="KW-0282">Flagellum</keyword>
<gene>
    <name evidence="2" type="ORF">G2W53_021401</name>
</gene>
<proteinExistence type="predicted"/>
<dbReference type="OrthoDB" id="48988at2759"/>
<evidence type="ECO:0000313" key="2">
    <source>
        <dbReference type="EMBL" id="KAF7823257.1"/>
    </source>
</evidence>
<dbReference type="PANTHER" id="PTHR43147">
    <property type="entry name" value="PROTEIN TAS"/>
    <property type="match status" value="1"/>
</dbReference>
<dbReference type="Proteomes" id="UP000634136">
    <property type="component" value="Unassembled WGS sequence"/>
</dbReference>
<keyword evidence="2" id="KW-0966">Cell projection</keyword>
<dbReference type="CDD" id="cd19101">
    <property type="entry name" value="AKR_unchar"/>
    <property type="match status" value="1"/>
</dbReference>
<dbReference type="Gene3D" id="3.20.20.100">
    <property type="entry name" value="NADP-dependent oxidoreductase domain"/>
    <property type="match status" value="1"/>
</dbReference>
<dbReference type="PANTHER" id="PTHR43147:SF2">
    <property type="entry name" value="NADP-DEPENDENT OXIDOREDUCTASE DOMAIN-CONTAINING PROTEIN"/>
    <property type="match status" value="1"/>
</dbReference>
<organism evidence="2 3">
    <name type="scientific">Senna tora</name>
    <dbReference type="NCBI Taxonomy" id="362788"/>
    <lineage>
        <taxon>Eukaryota</taxon>
        <taxon>Viridiplantae</taxon>
        <taxon>Streptophyta</taxon>
        <taxon>Embryophyta</taxon>
        <taxon>Tracheophyta</taxon>
        <taxon>Spermatophyta</taxon>
        <taxon>Magnoliopsida</taxon>
        <taxon>eudicotyledons</taxon>
        <taxon>Gunneridae</taxon>
        <taxon>Pentapetalae</taxon>
        <taxon>rosids</taxon>
        <taxon>fabids</taxon>
        <taxon>Fabales</taxon>
        <taxon>Fabaceae</taxon>
        <taxon>Caesalpinioideae</taxon>
        <taxon>Cassia clade</taxon>
        <taxon>Senna</taxon>
    </lineage>
</organism>
<comment type="caution">
    <text evidence="2">The sequence shown here is derived from an EMBL/GenBank/DDBJ whole genome shotgun (WGS) entry which is preliminary data.</text>
</comment>
<keyword evidence="3" id="KW-1185">Reference proteome</keyword>